<reference evidence="1" key="1">
    <citation type="submission" date="2003-12" db="EMBL/GenBank/DDBJ databases">
        <title>Novel yeast killer toxins inhibit progression through the S-phase and cause DNA damage checkpoint activation.</title>
        <authorList>
            <person name="Klassen R."/>
            <person name="Teichert S."/>
            <person name="Meinhardt F."/>
        </authorList>
    </citation>
    <scope>NUCLEOTIDE SEQUENCE</scope>
    <source>
        <strain evidence="1">NRRL Y-18665</strain>
        <plasmid evidence="1">pPac1-2</plasmid>
    </source>
</reference>
<proteinExistence type="predicted"/>
<evidence type="ECO:0000313" key="1">
    <source>
        <dbReference type="EMBL" id="CAE84959.1"/>
    </source>
</evidence>
<dbReference type="EMBL" id="AJ617333">
    <property type="protein sequence ID" value="CAE84959.1"/>
    <property type="molecule type" value="Genomic_DNA"/>
</dbReference>
<organism evidence="1">
    <name type="scientific">Millerozyma acaciae</name>
    <dbReference type="NCBI Taxonomy" id="28986"/>
    <lineage>
        <taxon>Eukaryota</taxon>
        <taxon>Fungi</taxon>
        <taxon>Dikarya</taxon>
        <taxon>Ascomycota</taxon>
        <taxon>Saccharomycotina</taxon>
        <taxon>Pichiomycetes</taxon>
        <taxon>Debaryomycetaceae</taxon>
        <taxon>Millerozyma</taxon>
    </lineage>
</organism>
<keyword evidence="1" id="KW-0614">Plasmid</keyword>
<dbReference type="AlphaFoldDB" id="Q707V4"/>
<protein>
    <submittedName>
        <fullName evidence="1">Uncharacterized protein</fullName>
    </submittedName>
</protein>
<geneLocation type="plasmid" evidence="1">
    <name>pPac1-2</name>
</geneLocation>
<name>Q707V4_9ASCO</name>
<accession>Q707V4</accession>
<sequence length="363" mass="43817">MKNDNKRIALYGYNNLEINEDNDYLVLRNGYRNFKVITKYIDNLDNYYSEANSILIANNIFIEPYFYQYCYYDFHYPSYETVKKIKKLSINVDISFVCVINKWNDLIDDLSNIAYSYCLYSNNLNYIKEEKKEIEGHSCVTDMNDTYFFKYLNTCTTFDYNYEIVNDESLTEGEYISKYRKYNTYQIVNNYDIAECCFKNGEISNLVLSKLICTNPNKYNYLLDKYNVFLLYTRDFIDINSEYIITSKNNEYLYLNKLYINILTDVVDSSIYDYNYARDDLRNYPNFDIDIPEYTIYKLAIKYRNKKLINKIMDLYHKNNNKFIKILDIENERYVYEEINEIPKVDNFNPLMGDELNPYFNNI</sequence>